<dbReference type="PaxDb" id="44689-DDB0201698"/>
<gene>
    <name evidence="3" type="ORF">DDB_G0270492</name>
</gene>
<feature type="transmembrane region" description="Helical" evidence="2">
    <location>
        <begin position="12"/>
        <end position="34"/>
    </location>
</feature>
<evidence type="ECO:0000313" key="3">
    <source>
        <dbReference type="EMBL" id="EAL72596.1"/>
    </source>
</evidence>
<feature type="compositionally biased region" description="Low complexity" evidence="1">
    <location>
        <begin position="172"/>
        <end position="183"/>
    </location>
</feature>
<dbReference type="dictyBase" id="DDB_G0270492"/>
<evidence type="ECO:0000256" key="1">
    <source>
        <dbReference type="SAM" id="MobiDB-lite"/>
    </source>
</evidence>
<evidence type="ECO:0000313" key="4">
    <source>
        <dbReference type="Proteomes" id="UP000002195"/>
    </source>
</evidence>
<dbReference type="RefSeq" id="XP_645906.1">
    <property type="nucleotide sequence ID" value="XM_640814.1"/>
</dbReference>
<dbReference type="Proteomes" id="UP000002195">
    <property type="component" value="Unassembled WGS sequence"/>
</dbReference>
<accession>Q55E75</accession>
<keyword evidence="2" id="KW-1133">Transmembrane helix</keyword>
<feature type="transmembrane region" description="Helical" evidence="2">
    <location>
        <begin position="98"/>
        <end position="118"/>
    </location>
</feature>
<sequence length="341" mass="40189">MKIIRQSSLGNIQVLSFLLFSVTIIGTLISNYFFNIDYCARERIYESKKVSTQFFHHFHLITSFACVILIGLQLAFWNPLKLNSQRIGGRFRFNDRSVFLLLFTLLWYGSTYCLCYLLKRILDDKTCNRTHNSVSGHFLFHSFYFIAIPYWVLTIGRLHNKQMKEMKESEKLPSSSSSSSKNQKSPKLKNSKERIPTMEPRHELRLIKRLFTENITSLLIIIFYGLYIYSSYVNLDKTWVDGFHSLRQILYGLILSFLSLYLLLFVTSKCNNLDKKSSCLKLVLSLGGFWIISILLLNYFNTRIPFKLFEKVLFSFCYLFLIYFSIYRSKNLVESKKIKKD</sequence>
<feature type="transmembrane region" description="Helical" evidence="2">
    <location>
        <begin position="249"/>
        <end position="267"/>
    </location>
</feature>
<dbReference type="AlphaFoldDB" id="Q55E75"/>
<reference evidence="3 4" key="1">
    <citation type="journal article" date="2005" name="Nature">
        <title>The genome of the social amoeba Dictyostelium discoideum.</title>
        <authorList>
            <consortium name="The Dictyostelium discoideum Sequencing Consortium"/>
            <person name="Eichinger L."/>
            <person name="Pachebat J.A."/>
            <person name="Glockner G."/>
            <person name="Rajandream M.A."/>
            <person name="Sucgang R."/>
            <person name="Berriman M."/>
            <person name="Song J."/>
            <person name="Olsen R."/>
            <person name="Szafranski K."/>
            <person name="Xu Q."/>
            <person name="Tunggal B."/>
            <person name="Kummerfeld S."/>
            <person name="Madera M."/>
            <person name="Konfortov B.A."/>
            <person name="Rivero F."/>
            <person name="Bankier A.T."/>
            <person name="Lehmann R."/>
            <person name="Hamlin N."/>
            <person name="Davies R."/>
            <person name="Gaudet P."/>
            <person name="Fey P."/>
            <person name="Pilcher K."/>
            <person name="Chen G."/>
            <person name="Saunders D."/>
            <person name="Sodergren E."/>
            <person name="Davis P."/>
            <person name="Kerhornou A."/>
            <person name="Nie X."/>
            <person name="Hall N."/>
            <person name="Anjard C."/>
            <person name="Hemphill L."/>
            <person name="Bason N."/>
            <person name="Farbrother P."/>
            <person name="Desany B."/>
            <person name="Just E."/>
            <person name="Morio T."/>
            <person name="Rost R."/>
            <person name="Churcher C."/>
            <person name="Cooper J."/>
            <person name="Haydock S."/>
            <person name="van Driessche N."/>
            <person name="Cronin A."/>
            <person name="Goodhead I."/>
            <person name="Muzny D."/>
            <person name="Mourier T."/>
            <person name="Pain A."/>
            <person name="Lu M."/>
            <person name="Harper D."/>
            <person name="Lindsay R."/>
            <person name="Hauser H."/>
            <person name="James K."/>
            <person name="Quiles M."/>
            <person name="Madan Babu M."/>
            <person name="Saito T."/>
            <person name="Buchrieser C."/>
            <person name="Wardroper A."/>
            <person name="Felder M."/>
            <person name="Thangavelu M."/>
            <person name="Johnson D."/>
            <person name="Knights A."/>
            <person name="Loulseged H."/>
            <person name="Mungall K."/>
            <person name="Oliver K."/>
            <person name="Price C."/>
            <person name="Quail M.A."/>
            <person name="Urushihara H."/>
            <person name="Hernandez J."/>
            <person name="Rabbinowitsch E."/>
            <person name="Steffen D."/>
            <person name="Sanders M."/>
            <person name="Ma J."/>
            <person name="Kohara Y."/>
            <person name="Sharp S."/>
            <person name="Simmonds M."/>
            <person name="Spiegler S."/>
            <person name="Tivey A."/>
            <person name="Sugano S."/>
            <person name="White B."/>
            <person name="Walker D."/>
            <person name="Woodward J."/>
            <person name="Winckler T."/>
            <person name="Tanaka Y."/>
            <person name="Shaulsky G."/>
            <person name="Schleicher M."/>
            <person name="Weinstock G."/>
            <person name="Rosenthal A."/>
            <person name="Cox E.C."/>
            <person name="Chisholm R.L."/>
            <person name="Gibbs R."/>
            <person name="Loomis W.F."/>
            <person name="Platzer M."/>
            <person name="Kay R.R."/>
            <person name="Williams J."/>
            <person name="Dear P.H."/>
            <person name="Noegel A.A."/>
            <person name="Barrell B."/>
            <person name="Kuspa A."/>
        </authorList>
    </citation>
    <scope>NUCLEOTIDE SEQUENCE [LARGE SCALE GENOMIC DNA]</scope>
    <source>
        <strain evidence="3 4">AX4</strain>
    </source>
</reference>
<feature type="transmembrane region" description="Helical" evidence="2">
    <location>
        <begin position="279"/>
        <end position="300"/>
    </location>
</feature>
<feature type="transmembrane region" description="Helical" evidence="2">
    <location>
        <begin position="138"/>
        <end position="158"/>
    </location>
</feature>
<feature type="transmembrane region" description="Helical" evidence="2">
    <location>
        <begin position="312"/>
        <end position="329"/>
    </location>
</feature>
<dbReference type="KEGG" id="ddi:DDB_G0270492"/>
<proteinExistence type="predicted"/>
<name>Q55E75_DICDI</name>
<dbReference type="OMA" id="WYGATYC"/>
<organism evidence="3 4">
    <name type="scientific">Dictyostelium discoideum</name>
    <name type="common">Social amoeba</name>
    <dbReference type="NCBI Taxonomy" id="44689"/>
    <lineage>
        <taxon>Eukaryota</taxon>
        <taxon>Amoebozoa</taxon>
        <taxon>Evosea</taxon>
        <taxon>Eumycetozoa</taxon>
        <taxon>Dictyostelia</taxon>
        <taxon>Dictyosteliales</taxon>
        <taxon>Dictyosteliaceae</taxon>
        <taxon>Dictyostelium</taxon>
    </lineage>
</organism>
<feature type="region of interest" description="Disordered" evidence="1">
    <location>
        <begin position="169"/>
        <end position="192"/>
    </location>
</feature>
<dbReference type="FunCoup" id="Q55E75">
    <property type="interactions" value="744"/>
</dbReference>
<comment type="caution">
    <text evidence="3">The sequence shown here is derived from an EMBL/GenBank/DDBJ whole genome shotgun (WGS) entry which is preliminary data.</text>
</comment>
<dbReference type="eggNOG" id="ENOG502R8ZN">
    <property type="taxonomic scope" value="Eukaryota"/>
</dbReference>
<dbReference type="GeneID" id="8616847"/>
<dbReference type="VEuPathDB" id="AmoebaDB:DDB_G0270492"/>
<dbReference type="EMBL" id="AAFI02000005">
    <property type="protein sequence ID" value="EAL72596.1"/>
    <property type="molecule type" value="Genomic_DNA"/>
</dbReference>
<keyword evidence="2" id="KW-0472">Membrane</keyword>
<feature type="transmembrane region" description="Helical" evidence="2">
    <location>
        <begin position="210"/>
        <end position="229"/>
    </location>
</feature>
<evidence type="ECO:0000256" key="2">
    <source>
        <dbReference type="SAM" id="Phobius"/>
    </source>
</evidence>
<keyword evidence="4" id="KW-1185">Reference proteome</keyword>
<protein>
    <submittedName>
        <fullName evidence="3">Uncharacterized protein</fullName>
    </submittedName>
</protein>
<keyword evidence="2" id="KW-0812">Transmembrane</keyword>
<dbReference type="HOGENOM" id="CLU_814887_0_0_1"/>
<dbReference type="InParanoid" id="Q55E75"/>
<feature type="transmembrane region" description="Helical" evidence="2">
    <location>
        <begin position="54"/>
        <end position="77"/>
    </location>
</feature>